<dbReference type="GO" id="GO:0005886">
    <property type="term" value="C:plasma membrane"/>
    <property type="evidence" value="ECO:0007669"/>
    <property type="project" value="TreeGrafter"/>
</dbReference>
<dbReference type="Gene3D" id="3.30.565.10">
    <property type="entry name" value="Histidine kinase-like ATPase, C-terminal domain"/>
    <property type="match status" value="1"/>
</dbReference>
<dbReference type="PANTHER" id="PTHR45436">
    <property type="entry name" value="SENSOR HISTIDINE KINASE YKOH"/>
    <property type="match status" value="1"/>
</dbReference>
<keyword evidence="10 13" id="KW-1133">Transmembrane helix</keyword>
<dbReference type="InterPro" id="IPR050428">
    <property type="entry name" value="TCS_sensor_his_kinase"/>
</dbReference>
<evidence type="ECO:0000256" key="6">
    <source>
        <dbReference type="ARBA" id="ARBA00022692"/>
    </source>
</evidence>
<evidence type="ECO:0000256" key="5">
    <source>
        <dbReference type="ARBA" id="ARBA00022679"/>
    </source>
</evidence>
<dbReference type="Gene3D" id="1.10.287.130">
    <property type="match status" value="1"/>
</dbReference>
<organism evidence="15 16">
    <name type="scientific">Acinetobacter radioresistens</name>
    <dbReference type="NCBI Taxonomy" id="40216"/>
    <lineage>
        <taxon>Bacteria</taxon>
        <taxon>Pseudomonadati</taxon>
        <taxon>Pseudomonadota</taxon>
        <taxon>Gammaproteobacteria</taxon>
        <taxon>Moraxellales</taxon>
        <taxon>Moraxellaceae</taxon>
        <taxon>Acinetobacter</taxon>
    </lineage>
</organism>
<evidence type="ECO:0000256" key="9">
    <source>
        <dbReference type="ARBA" id="ARBA00022840"/>
    </source>
</evidence>
<dbReference type="PROSITE" id="PS50109">
    <property type="entry name" value="HIS_KIN"/>
    <property type="match status" value="1"/>
</dbReference>
<name>A0A3D3G2P2_ACIRA</name>
<sequence length="438" mass="50271">MSSNYSLKKRLILYISFFSISLGCVLVFSAYRIALEEINEILDAQMQNLAERIAAHGPEQIQSQFDEHQRYHEEDLFVDVWAYTDQDHQNQSKRLVAPVEKAGFYTHQTASDIWRTYVLPLEHDQIQVSQQLSVRRHLALELAGNMFIPYLLFMPLVLWGLGWIISHNLKPLDEFKEEIAKREPHELEPVQIFKYPQEIVPVLNEINSLFSRIQYSQQEQRQFIANAAHELRTPITALNLQIQILLQEFPDHPALKNLNRGLMRVQHLVSQLLSLAQQDANILETEHSVQVRVSDIATNCVEELIQLAIQKNIDLGMEQQDPVSILSEPAIIHSIIFNLIDNAIKYTPENGVINVFVYARENGALIQIEDSGPGIDPMLYEKVLQRFYRVYQHTEIGSGLGLSIVHKATQRLKGRLSFTHSQTLGGLQVNIFLPDNIL</sequence>
<evidence type="ECO:0000313" key="16">
    <source>
        <dbReference type="Proteomes" id="UP000262257"/>
    </source>
</evidence>
<dbReference type="InterPro" id="IPR036097">
    <property type="entry name" value="HisK_dim/P_sf"/>
</dbReference>
<feature type="transmembrane region" description="Helical" evidence="13">
    <location>
        <begin position="12"/>
        <end position="34"/>
    </location>
</feature>
<dbReference type="EC" id="2.7.13.3" evidence="3"/>
<evidence type="ECO:0000256" key="12">
    <source>
        <dbReference type="ARBA" id="ARBA00023136"/>
    </source>
</evidence>
<dbReference type="PRINTS" id="PR00344">
    <property type="entry name" value="BCTRLSENSOR"/>
</dbReference>
<protein>
    <recommendedName>
        <fullName evidence="3">histidine kinase</fullName>
        <ecNumber evidence="3">2.7.13.3</ecNumber>
    </recommendedName>
</protein>
<keyword evidence="7" id="KW-0547">Nucleotide-binding</keyword>
<evidence type="ECO:0000256" key="4">
    <source>
        <dbReference type="ARBA" id="ARBA00022553"/>
    </source>
</evidence>
<gene>
    <name evidence="15" type="ORF">DIC32_09335</name>
</gene>
<comment type="caution">
    <text evidence="15">The sequence shown here is derived from an EMBL/GenBank/DDBJ whole genome shotgun (WGS) entry which is preliminary data.</text>
</comment>
<dbReference type="InterPro" id="IPR004358">
    <property type="entry name" value="Sig_transdc_His_kin-like_C"/>
</dbReference>
<keyword evidence="11" id="KW-0902">Two-component regulatory system</keyword>
<dbReference type="InterPro" id="IPR003594">
    <property type="entry name" value="HATPase_dom"/>
</dbReference>
<keyword evidence="12 13" id="KW-0472">Membrane</keyword>
<evidence type="ECO:0000256" key="1">
    <source>
        <dbReference type="ARBA" id="ARBA00000085"/>
    </source>
</evidence>
<dbReference type="InterPro" id="IPR005467">
    <property type="entry name" value="His_kinase_dom"/>
</dbReference>
<dbReference type="Proteomes" id="UP000262257">
    <property type="component" value="Unassembled WGS sequence"/>
</dbReference>
<dbReference type="GO" id="GO:0000155">
    <property type="term" value="F:phosphorelay sensor kinase activity"/>
    <property type="evidence" value="ECO:0007669"/>
    <property type="project" value="InterPro"/>
</dbReference>
<dbReference type="Pfam" id="PF02518">
    <property type="entry name" value="HATPase_c"/>
    <property type="match status" value="1"/>
</dbReference>
<proteinExistence type="predicted"/>
<dbReference type="GO" id="GO:0005524">
    <property type="term" value="F:ATP binding"/>
    <property type="evidence" value="ECO:0007669"/>
    <property type="project" value="UniProtKB-KW"/>
</dbReference>
<evidence type="ECO:0000259" key="14">
    <source>
        <dbReference type="PROSITE" id="PS50109"/>
    </source>
</evidence>
<dbReference type="SUPFAM" id="SSF55874">
    <property type="entry name" value="ATPase domain of HSP90 chaperone/DNA topoisomerase II/histidine kinase"/>
    <property type="match status" value="1"/>
</dbReference>
<dbReference type="InterPro" id="IPR003661">
    <property type="entry name" value="HisK_dim/P_dom"/>
</dbReference>
<reference evidence="15 16" key="1">
    <citation type="journal article" date="2018" name="Nat. Biotechnol.">
        <title>A standardized bacterial taxonomy based on genome phylogeny substantially revises the tree of life.</title>
        <authorList>
            <person name="Parks D.H."/>
            <person name="Chuvochina M."/>
            <person name="Waite D.W."/>
            <person name="Rinke C."/>
            <person name="Skarshewski A."/>
            <person name="Chaumeil P.A."/>
            <person name="Hugenholtz P."/>
        </authorList>
    </citation>
    <scope>NUCLEOTIDE SEQUENCE [LARGE SCALE GENOMIC DNA]</scope>
    <source>
        <strain evidence="15">UBA10045</strain>
    </source>
</reference>
<dbReference type="RefSeq" id="WP_026444501.1">
    <property type="nucleotide sequence ID" value="NZ_JAHPTV010000010.1"/>
</dbReference>
<dbReference type="SMART" id="SM00388">
    <property type="entry name" value="HisKA"/>
    <property type="match status" value="1"/>
</dbReference>
<dbReference type="InterPro" id="IPR036890">
    <property type="entry name" value="HATPase_C_sf"/>
</dbReference>
<accession>A0A3D3G2P2</accession>
<dbReference type="CDD" id="cd00082">
    <property type="entry name" value="HisKA"/>
    <property type="match status" value="1"/>
</dbReference>
<dbReference type="SUPFAM" id="SSF47384">
    <property type="entry name" value="Homodimeric domain of signal transducing histidine kinase"/>
    <property type="match status" value="1"/>
</dbReference>
<dbReference type="EMBL" id="DPXL01000120">
    <property type="protein sequence ID" value="HCM31698.1"/>
    <property type="molecule type" value="Genomic_DNA"/>
</dbReference>
<dbReference type="Pfam" id="PF00512">
    <property type="entry name" value="HisKA"/>
    <property type="match status" value="1"/>
</dbReference>
<comment type="subcellular location">
    <subcellularLocation>
        <location evidence="2">Membrane</location>
        <topology evidence="2">Multi-pass membrane protein</topology>
    </subcellularLocation>
</comment>
<keyword evidence="6 13" id="KW-0812">Transmembrane</keyword>
<evidence type="ECO:0000256" key="11">
    <source>
        <dbReference type="ARBA" id="ARBA00023012"/>
    </source>
</evidence>
<comment type="catalytic activity">
    <reaction evidence="1">
        <text>ATP + protein L-histidine = ADP + protein N-phospho-L-histidine.</text>
        <dbReference type="EC" id="2.7.13.3"/>
    </reaction>
</comment>
<keyword evidence="5" id="KW-0808">Transferase</keyword>
<dbReference type="CDD" id="cd00075">
    <property type="entry name" value="HATPase"/>
    <property type="match status" value="1"/>
</dbReference>
<evidence type="ECO:0000313" key="15">
    <source>
        <dbReference type="EMBL" id="HCM31698.1"/>
    </source>
</evidence>
<evidence type="ECO:0000256" key="10">
    <source>
        <dbReference type="ARBA" id="ARBA00022989"/>
    </source>
</evidence>
<evidence type="ECO:0000256" key="8">
    <source>
        <dbReference type="ARBA" id="ARBA00022777"/>
    </source>
</evidence>
<keyword evidence="8 15" id="KW-0418">Kinase</keyword>
<dbReference type="AlphaFoldDB" id="A0A3D3G2P2"/>
<dbReference type="SMART" id="SM00387">
    <property type="entry name" value="HATPase_c"/>
    <property type="match status" value="1"/>
</dbReference>
<keyword evidence="9" id="KW-0067">ATP-binding</keyword>
<keyword evidence="4" id="KW-0597">Phosphoprotein</keyword>
<dbReference type="PANTHER" id="PTHR45436:SF14">
    <property type="entry name" value="SENSOR PROTEIN QSEC"/>
    <property type="match status" value="1"/>
</dbReference>
<evidence type="ECO:0000256" key="2">
    <source>
        <dbReference type="ARBA" id="ARBA00004141"/>
    </source>
</evidence>
<evidence type="ECO:0000256" key="13">
    <source>
        <dbReference type="SAM" id="Phobius"/>
    </source>
</evidence>
<evidence type="ECO:0000256" key="7">
    <source>
        <dbReference type="ARBA" id="ARBA00022741"/>
    </source>
</evidence>
<feature type="domain" description="Histidine kinase" evidence="14">
    <location>
        <begin position="226"/>
        <end position="437"/>
    </location>
</feature>
<evidence type="ECO:0000256" key="3">
    <source>
        <dbReference type="ARBA" id="ARBA00012438"/>
    </source>
</evidence>